<keyword evidence="6" id="KW-1185">Reference proteome</keyword>
<dbReference type="InterPro" id="IPR032675">
    <property type="entry name" value="LRR_dom_sf"/>
</dbReference>
<dbReference type="AlphaFoldDB" id="A0A401QFK8"/>
<dbReference type="GO" id="GO:0005856">
    <property type="term" value="C:cytoskeleton"/>
    <property type="evidence" value="ECO:0007669"/>
    <property type="project" value="UniProtKB-SubCell"/>
</dbReference>
<evidence type="ECO:0000256" key="2">
    <source>
        <dbReference type="ARBA" id="ARBA00022490"/>
    </source>
</evidence>
<evidence type="ECO:0008006" key="7">
    <source>
        <dbReference type="Google" id="ProtNLM"/>
    </source>
</evidence>
<evidence type="ECO:0000256" key="3">
    <source>
        <dbReference type="ARBA" id="ARBA00023212"/>
    </source>
</evidence>
<comment type="subcellular location">
    <subcellularLocation>
        <location evidence="1">Cytoplasm</location>
        <location evidence="1">Cytoskeleton</location>
    </subcellularLocation>
</comment>
<keyword evidence="3" id="KW-0206">Cytoskeleton</keyword>
<dbReference type="OMA" id="PVCHVAR"/>
<dbReference type="Proteomes" id="UP000288216">
    <property type="component" value="Unassembled WGS sequence"/>
</dbReference>
<dbReference type="SUPFAM" id="SSF52047">
    <property type="entry name" value="RNI-like"/>
    <property type="match status" value="1"/>
</dbReference>
<evidence type="ECO:0000313" key="6">
    <source>
        <dbReference type="Proteomes" id="UP000288216"/>
    </source>
</evidence>
<dbReference type="InterPro" id="IPR052410">
    <property type="entry name" value="DRC5"/>
</dbReference>
<accession>A0A401QFK8</accession>
<sequence>MLLIHSPPPVPSFHTTEHPRLNQLLEKHKRKVLSKISTNIPLQVTANLVSDEDYWKRCCLECWEVCDTSRYGGSWKRMFFERLLKNIIEFFVPDTTDVKVVLELVPLCKNYVKTLDIAQLLPPVKQSPETLDDSSSDGGSDSDGNGPSVDHFDFSILLSKLIHLEELNVTYGVKDCGMNFEWNIFQFTYRDCFSLARAIHSCKTLKVVRLPRNRIDDEKLRVLVKYMLNHPSLKELDLSHNMIMDNGAKVVAKLLHKTNLEKVNLCNNRISAHGAKALSYKVRRFSTLKSINFRLNQIGDDGGEVLGRALMKSSVEDINLSSNELTEPVAVVFSELLMKNRNLKSIDLSCNNLGPVSMSR</sequence>
<evidence type="ECO:0000256" key="4">
    <source>
        <dbReference type="SAM" id="MobiDB-lite"/>
    </source>
</evidence>
<dbReference type="InterPro" id="IPR001611">
    <property type="entry name" value="Leu-rich_rpt"/>
</dbReference>
<dbReference type="PANTHER" id="PTHR24107:SF20">
    <property type="entry name" value="DYNEIN REGULATORY COMPLEX SUBUNIT 5"/>
    <property type="match status" value="1"/>
</dbReference>
<dbReference type="Pfam" id="PF13516">
    <property type="entry name" value="LRR_6"/>
    <property type="match status" value="4"/>
</dbReference>
<dbReference type="OrthoDB" id="341587at2759"/>
<gene>
    <name evidence="5" type="ORF">scyTo_0024648</name>
</gene>
<dbReference type="STRING" id="75743.A0A401QFK8"/>
<organism evidence="5 6">
    <name type="scientific">Scyliorhinus torazame</name>
    <name type="common">Cloudy catshark</name>
    <name type="synonym">Catulus torazame</name>
    <dbReference type="NCBI Taxonomy" id="75743"/>
    <lineage>
        <taxon>Eukaryota</taxon>
        <taxon>Metazoa</taxon>
        <taxon>Chordata</taxon>
        <taxon>Craniata</taxon>
        <taxon>Vertebrata</taxon>
        <taxon>Chondrichthyes</taxon>
        <taxon>Elasmobranchii</taxon>
        <taxon>Galeomorphii</taxon>
        <taxon>Galeoidea</taxon>
        <taxon>Carcharhiniformes</taxon>
        <taxon>Scyliorhinidae</taxon>
        <taxon>Scyliorhinus</taxon>
    </lineage>
</organism>
<dbReference type="PANTHER" id="PTHR24107">
    <property type="entry name" value="YNEIN REGULATORY COMPLEX SUBUNIT 5"/>
    <property type="match status" value="1"/>
</dbReference>
<proteinExistence type="predicted"/>
<evidence type="ECO:0000313" key="5">
    <source>
        <dbReference type="EMBL" id="GCB84208.1"/>
    </source>
</evidence>
<reference evidence="5 6" key="1">
    <citation type="journal article" date="2018" name="Nat. Ecol. Evol.">
        <title>Shark genomes provide insights into elasmobranch evolution and the origin of vertebrates.</title>
        <authorList>
            <person name="Hara Y"/>
            <person name="Yamaguchi K"/>
            <person name="Onimaru K"/>
            <person name="Kadota M"/>
            <person name="Koyanagi M"/>
            <person name="Keeley SD"/>
            <person name="Tatsumi K"/>
            <person name="Tanaka K"/>
            <person name="Motone F"/>
            <person name="Kageyama Y"/>
            <person name="Nozu R"/>
            <person name="Adachi N"/>
            <person name="Nishimura O"/>
            <person name="Nakagawa R"/>
            <person name="Tanegashima C"/>
            <person name="Kiyatake I"/>
            <person name="Matsumoto R"/>
            <person name="Murakumo K"/>
            <person name="Nishida K"/>
            <person name="Terakita A"/>
            <person name="Kuratani S"/>
            <person name="Sato K"/>
            <person name="Hyodo S Kuraku.S."/>
        </authorList>
    </citation>
    <scope>NUCLEOTIDE SEQUENCE [LARGE SCALE GENOMIC DNA]</scope>
</reference>
<keyword evidence="2" id="KW-0963">Cytoplasm</keyword>
<name>A0A401QFK8_SCYTO</name>
<comment type="caution">
    <text evidence="5">The sequence shown here is derived from an EMBL/GenBank/DDBJ whole genome shotgun (WGS) entry which is preliminary data.</text>
</comment>
<evidence type="ECO:0000256" key="1">
    <source>
        <dbReference type="ARBA" id="ARBA00004245"/>
    </source>
</evidence>
<dbReference type="Gene3D" id="3.80.10.10">
    <property type="entry name" value="Ribonuclease Inhibitor"/>
    <property type="match status" value="1"/>
</dbReference>
<dbReference type="EMBL" id="BFAA01052346">
    <property type="protein sequence ID" value="GCB84208.1"/>
    <property type="molecule type" value="Genomic_DNA"/>
</dbReference>
<protein>
    <recommendedName>
        <fullName evidence="7">T-complex-associated-testis-expressed 1</fullName>
    </recommendedName>
</protein>
<dbReference type="SMART" id="SM00368">
    <property type="entry name" value="LRR_RI"/>
    <property type="match status" value="2"/>
</dbReference>
<feature type="region of interest" description="Disordered" evidence="4">
    <location>
        <begin position="126"/>
        <end position="146"/>
    </location>
</feature>